<accession>A0A3G4V9P1</accession>
<dbReference type="RefSeq" id="WP_124940271.1">
    <property type="nucleotide sequence ID" value="NZ_CP033577.1"/>
</dbReference>
<evidence type="ECO:0000256" key="1">
    <source>
        <dbReference type="SAM" id="SignalP"/>
    </source>
</evidence>
<gene>
    <name evidence="3" type="ORF">ECB94_06700</name>
</gene>
<organism evidence="3 4">
    <name type="scientific">Vibrio mediterranei</name>
    <dbReference type="NCBI Taxonomy" id="689"/>
    <lineage>
        <taxon>Bacteria</taxon>
        <taxon>Pseudomonadati</taxon>
        <taxon>Pseudomonadota</taxon>
        <taxon>Gammaproteobacteria</taxon>
        <taxon>Vibrionales</taxon>
        <taxon>Vibrionaceae</taxon>
        <taxon>Vibrio</taxon>
    </lineage>
</organism>
<dbReference type="Proteomes" id="UP000279760">
    <property type="component" value="Chromosome 1"/>
</dbReference>
<protein>
    <recommendedName>
        <fullName evidence="2">Toxin co-regulated pilus biosynthesis protein Q C-terminal domain-containing protein</fullName>
    </recommendedName>
</protein>
<evidence type="ECO:0000259" key="2">
    <source>
        <dbReference type="Pfam" id="PF10671"/>
    </source>
</evidence>
<dbReference type="Pfam" id="PF10671">
    <property type="entry name" value="TcpQ"/>
    <property type="match status" value="1"/>
</dbReference>
<keyword evidence="1" id="KW-0732">Signal</keyword>
<feature type="signal peptide" evidence="1">
    <location>
        <begin position="1"/>
        <end position="22"/>
    </location>
</feature>
<dbReference type="Gene3D" id="3.55.50.70">
    <property type="match status" value="1"/>
</dbReference>
<proteinExistence type="predicted"/>
<dbReference type="EMBL" id="CP033577">
    <property type="protein sequence ID" value="AYV21019.1"/>
    <property type="molecule type" value="Genomic_DNA"/>
</dbReference>
<reference evidence="3 4" key="1">
    <citation type="submission" date="2018-11" db="EMBL/GenBank/DDBJ databases">
        <title>Complete Genome Sequence of Vbrio mediterranei 117-T6: a Potential Pathogen Bacteria Isolated from the Conchocelis of Pyropia.</title>
        <authorList>
            <person name="Liu Q."/>
        </authorList>
    </citation>
    <scope>NUCLEOTIDE SEQUENCE [LARGE SCALE GENOMIC DNA]</scope>
    <source>
        <strain evidence="3 4">117-T6</strain>
    </source>
</reference>
<evidence type="ECO:0000313" key="4">
    <source>
        <dbReference type="Proteomes" id="UP000279760"/>
    </source>
</evidence>
<evidence type="ECO:0000313" key="3">
    <source>
        <dbReference type="EMBL" id="AYV21019.1"/>
    </source>
</evidence>
<dbReference type="InterPro" id="IPR018927">
    <property type="entry name" value="Pilus_synth_Q_C"/>
</dbReference>
<sequence>MFLKFIMSFMLTALFFCFSTEAMSKNVVLQTGHTIYGIVRKNKIPGDVTKNVECMIRINSIRDVTDMKPGTILTLPTETLCNNNIYESEVGVLDIGSGGIDSTYGYVEKKHIKSPNDRNEVKVICTYVFPKGESPNLNMNGFNCGFSGNNNDVSKNNIVYEESEESQNQNKKNFILVKEKTLYNNLLDWAESMGGELIWQSEFDSEIISDIDLGGDFKEALNALSSYYSEFRFVYYEKNHVLQVVDN</sequence>
<dbReference type="AlphaFoldDB" id="A0A3G4V9P1"/>
<name>A0A3G4V9P1_9VIBR</name>
<feature type="chain" id="PRO_5018057815" description="Toxin co-regulated pilus biosynthesis protein Q C-terminal domain-containing protein" evidence="1">
    <location>
        <begin position="23"/>
        <end position="247"/>
    </location>
</feature>
<feature type="domain" description="Toxin co-regulated pilus biosynthesis protein Q C-terminal" evidence="2">
    <location>
        <begin position="174"/>
        <end position="246"/>
    </location>
</feature>